<name>A0A7I9VS15_9BACT</name>
<dbReference type="EMBL" id="BJTG01000011">
    <property type="protein sequence ID" value="GEJ59195.1"/>
    <property type="molecule type" value="Genomic_DNA"/>
</dbReference>
<keyword evidence="6 7" id="KW-0472">Membrane</keyword>
<organism evidence="8 9">
    <name type="scientific">Anaeromyxobacter diazotrophicus</name>
    <dbReference type="NCBI Taxonomy" id="2590199"/>
    <lineage>
        <taxon>Bacteria</taxon>
        <taxon>Pseudomonadati</taxon>
        <taxon>Myxococcota</taxon>
        <taxon>Myxococcia</taxon>
        <taxon>Myxococcales</taxon>
        <taxon>Cystobacterineae</taxon>
        <taxon>Anaeromyxobacteraceae</taxon>
        <taxon>Anaeromyxobacter</taxon>
    </lineage>
</organism>
<protein>
    <submittedName>
        <fullName evidence="8">Flagellar biosynthesis</fullName>
    </submittedName>
</protein>
<gene>
    <name evidence="8" type="primary">fliQ</name>
    <name evidence="8" type="ORF">AMYX_39360</name>
</gene>
<dbReference type="InterPro" id="IPR002191">
    <property type="entry name" value="Bac_export_3"/>
</dbReference>
<evidence type="ECO:0000313" key="9">
    <source>
        <dbReference type="Proteomes" id="UP000503640"/>
    </source>
</evidence>
<keyword evidence="8" id="KW-0969">Cilium</keyword>
<keyword evidence="8" id="KW-0282">Flagellum</keyword>
<evidence type="ECO:0000256" key="1">
    <source>
        <dbReference type="ARBA" id="ARBA00004651"/>
    </source>
</evidence>
<comment type="caution">
    <text evidence="8">The sequence shown here is derived from an EMBL/GenBank/DDBJ whole genome shotgun (WGS) entry which is preliminary data.</text>
</comment>
<comment type="similarity">
    <text evidence="2">Belongs to the FliQ/MopD/SpaQ family.</text>
</comment>
<evidence type="ECO:0000256" key="5">
    <source>
        <dbReference type="ARBA" id="ARBA00022989"/>
    </source>
</evidence>
<evidence type="ECO:0000313" key="8">
    <source>
        <dbReference type="EMBL" id="GEJ59195.1"/>
    </source>
</evidence>
<dbReference type="AlphaFoldDB" id="A0A7I9VS15"/>
<evidence type="ECO:0000256" key="4">
    <source>
        <dbReference type="ARBA" id="ARBA00022692"/>
    </source>
</evidence>
<dbReference type="RefSeq" id="WP_176068456.1">
    <property type="nucleotide sequence ID" value="NZ_BJTG01000011.1"/>
</dbReference>
<dbReference type="GO" id="GO:0009306">
    <property type="term" value="P:protein secretion"/>
    <property type="evidence" value="ECO:0007669"/>
    <property type="project" value="InterPro"/>
</dbReference>
<keyword evidence="5 7" id="KW-1133">Transmembrane helix</keyword>
<dbReference type="PANTHER" id="PTHR34040:SF8">
    <property type="entry name" value="FLAGELLAR BIOSYNTHETIC PROTEIN FLIQ"/>
    <property type="match status" value="1"/>
</dbReference>
<dbReference type="PRINTS" id="PR00952">
    <property type="entry name" value="TYPE3IMQPROT"/>
</dbReference>
<dbReference type="Pfam" id="PF01313">
    <property type="entry name" value="Bac_export_3"/>
    <property type="match status" value="1"/>
</dbReference>
<evidence type="ECO:0000256" key="7">
    <source>
        <dbReference type="SAM" id="Phobius"/>
    </source>
</evidence>
<accession>A0A7I9VS15</accession>
<proteinExistence type="inferred from homology"/>
<reference evidence="9" key="1">
    <citation type="journal article" date="2020" name="Appl. Environ. Microbiol.">
        <title>Diazotrophic Anaeromyxobacter Isolates from Soils.</title>
        <authorList>
            <person name="Masuda Y."/>
            <person name="Yamanaka H."/>
            <person name="Xu Z.X."/>
            <person name="Shiratori Y."/>
            <person name="Aono T."/>
            <person name="Amachi S."/>
            <person name="Senoo K."/>
            <person name="Itoh H."/>
        </authorList>
    </citation>
    <scope>NUCLEOTIDE SEQUENCE [LARGE SCALE GENOMIC DNA]</scope>
    <source>
        <strain evidence="9">R267</strain>
    </source>
</reference>
<evidence type="ECO:0000256" key="6">
    <source>
        <dbReference type="ARBA" id="ARBA00023136"/>
    </source>
</evidence>
<keyword evidence="8" id="KW-0966">Cell projection</keyword>
<sequence>MSPELPSSLLREGLVLLGTVGAPMFAAALAVGLLVGVLQAATQINDPATGFLPRALAAALVVWVAGPWMAERLSGFLASSIARMSGHGG</sequence>
<keyword evidence="4 7" id="KW-0812">Transmembrane</keyword>
<dbReference type="PANTHER" id="PTHR34040">
    <property type="entry name" value="FLAGELLAR BIOSYNTHETIC PROTEIN FLIQ"/>
    <property type="match status" value="1"/>
</dbReference>
<dbReference type="GO" id="GO:0005886">
    <property type="term" value="C:plasma membrane"/>
    <property type="evidence" value="ECO:0007669"/>
    <property type="project" value="UniProtKB-SubCell"/>
</dbReference>
<evidence type="ECO:0000256" key="2">
    <source>
        <dbReference type="ARBA" id="ARBA00006156"/>
    </source>
</evidence>
<feature type="transmembrane region" description="Helical" evidence="7">
    <location>
        <begin position="20"/>
        <end position="39"/>
    </location>
</feature>
<keyword evidence="9" id="KW-1185">Reference proteome</keyword>
<evidence type="ECO:0000256" key="3">
    <source>
        <dbReference type="ARBA" id="ARBA00022475"/>
    </source>
</evidence>
<dbReference type="Proteomes" id="UP000503640">
    <property type="component" value="Unassembled WGS sequence"/>
</dbReference>
<keyword evidence="3" id="KW-1003">Cell membrane</keyword>
<feature type="transmembrane region" description="Helical" evidence="7">
    <location>
        <begin position="51"/>
        <end position="70"/>
    </location>
</feature>
<comment type="subcellular location">
    <subcellularLocation>
        <location evidence="1">Cell membrane</location>
        <topology evidence="1">Multi-pass membrane protein</topology>
    </subcellularLocation>
</comment>